<dbReference type="STRING" id="1619234.SAMN05421730_100172"/>
<dbReference type="Proteomes" id="UP000199315">
    <property type="component" value="Unassembled WGS sequence"/>
</dbReference>
<evidence type="ECO:0000313" key="1">
    <source>
        <dbReference type="EMBL" id="SCP94817.1"/>
    </source>
</evidence>
<accession>A0A1D3TNF5</accession>
<dbReference type="OrthoDB" id="2085850at2"/>
<keyword evidence="2" id="KW-1185">Reference proteome</keyword>
<dbReference type="AlphaFoldDB" id="A0A1D3TNF5"/>
<evidence type="ECO:0000313" key="2">
    <source>
        <dbReference type="Proteomes" id="UP000199315"/>
    </source>
</evidence>
<reference evidence="1 2" key="1">
    <citation type="submission" date="2016-09" db="EMBL/GenBank/DDBJ databases">
        <authorList>
            <person name="Capua I."/>
            <person name="De Benedictis P."/>
            <person name="Joannis T."/>
            <person name="Lombin L.H."/>
            <person name="Cattoli G."/>
        </authorList>
    </citation>
    <scope>NUCLEOTIDE SEQUENCE [LARGE SCALE GENOMIC DNA]</scope>
    <source>
        <strain evidence="1 2">GluBS11</strain>
    </source>
</reference>
<dbReference type="EMBL" id="FMKA01000001">
    <property type="protein sequence ID" value="SCP94817.1"/>
    <property type="molecule type" value="Genomic_DNA"/>
</dbReference>
<proteinExistence type="predicted"/>
<name>A0A1D3TNF5_9FIRM</name>
<protein>
    <submittedName>
        <fullName evidence="1">Uncharacterized protein</fullName>
    </submittedName>
</protein>
<dbReference type="RefSeq" id="WP_139133498.1">
    <property type="nucleotide sequence ID" value="NZ_FMKA01000001.1"/>
</dbReference>
<gene>
    <name evidence="1" type="ORF">SAMN05421730_100172</name>
</gene>
<sequence>MDDEIRSFVKDVISCSTIMRCADQLVKFADRILYTGNCAEILDYFYEELYMQFLKYERPLEFVVKGERNPRYRVVGEDAMGWILAKSIPHFSTPEDTLKAIKLSGQKMLAEFSEEDGEIIKPADIRYIMDILDREHDFSKQVFCDSPATICIINAKHKNSYGFQTVHRYYQGRINICIWLYQIYGGGQDYEVNCESVFLHELGHALLTRFCENAPAHIPEELIPVLASSYPGFATISEHDKIEGFVEMLVVGMMSGTELEKYNPFEKIKPDIQKRCCDMFQHVIQEIKEQNMQKLIKGRNRN</sequence>
<organism evidence="1 2">
    <name type="scientific">Anaerobium acetethylicum</name>
    <dbReference type="NCBI Taxonomy" id="1619234"/>
    <lineage>
        <taxon>Bacteria</taxon>
        <taxon>Bacillati</taxon>
        <taxon>Bacillota</taxon>
        <taxon>Clostridia</taxon>
        <taxon>Lachnospirales</taxon>
        <taxon>Lachnospiraceae</taxon>
        <taxon>Anaerobium</taxon>
    </lineage>
</organism>